<feature type="domain" description="Alpha/beta hydrolase fold-3" evidence="3">
    <location>
        <begin position="118"/>
        <end position="261"/>
    </location>
</feature>
<dbReference type="InterPro" id="IPR013094">
    <property type="entry name" value="AB_hydrolase_3"/>
</dbReference>
<keyword evidence="2" id="KW-0812">Transmembrane</keyword>
<evidence type="ECO:0000313" key="5">
    <source>
        <dbReference type="Proteomes" id="UP000694545"/>
    </source>
</evidence>
<evidence type="ECO:0000259" key="3">
    <source>
        <dbReference type="Pfam" id="PF07859"/>
    </source>
</evidence>
<dbReference type="Proteomes" id="UP000694545">
    <property type="component" value="Unplaced"/>
</dbReference>
<dbReference type="GO" id="GO:0016787">
    <property type="term" value="F:hydrolase activity"/>
    <property type="evidence" value="ECO:0007669"/>
    <property type="project" value="UniProtKB-KW"/>
</dbReference>
<evidence type="ECO:0000256" key="2">
    <source>
        <dbReference type="SAM" id="Phobius"/>
    </source>
</evidence>
<keyword evidence="2" id="KW-1133">Transmembrane helix</keyword>
<feature type="domain" description="Alpha/beta hydrolase fold-3" evidence="3">
    <location>
        <begin position="321"/>
        <end position="380"/>
    </location>
</feature>
<dbReference type="Gene3D" id="3.40.50.1820">
    <property type="entry name" value="alpha/beta hydrolase"/>
    <property type="match status" value="1"/>
</dbReference>
<dbReference type="InterPro" id="IPR050300">
    <property type="entry name" value="GDXG_lipolytic_enzyme"/>
</dbReference>
<dbReference type="Ensembl" id="ENSVKKT00000024729.1">
    <property type="protein sequence ID" value="ENSVKKP00000024138.1"/>
    <property type="gene ID" value="ENSVKKG00000015932.1"/>
</dbReference>
<sequence>MITFQFPALFSLLLMGLMSLFVGFYWMALKSILQINNNLSGQRSFRLHILNSCSFSHLKQDYCLSKLGLCNQCSFLKLIENANFPSKDARLSIRSLHIAGIPVRFYQPKASQDTQRGVLFIHGGAGTLGSLVSYERLCRHISRETDSVVWYSLAPEQSYPVQFQQCFDVAVHFLKHAEDYGVDPNRIIISGDSFGGLLAASVCQMISQRNDIPRLRAQVLIYPFLQSVNYSLPSYRQNAHVPPLTQRHTVKFALQYLQKNVSLEQAILDGAHVPREIKMKYRNLINPDNIPKEFKVRKVKAPKPRPSFGEIRDIIEQLCGPLLSPLLVEDESIQQLPETFLLTCQYDVLRDDAILYKKRLEDNGVAVSWCHLEDGFHGFFFLINHWLLTFSCCRTGMDTVLNYLRRL</sequence>
<protein>
    <recommendedName>
        <fullName evidence="3">Alpha/beta hydrolase fold-3 domain-containing protein</fullName>
    </recommendedName>
</protein>
<dbReference type="AlphaFoldDB" id="A0A8D2LL45"/>
<evidence type="ECO:0000256" key="1">
    <source>
        <dbReference type="ARBA" id="ARBA00022801"/>
    </source>
</evidence>
<proteinExistence type="predicted"/>
<accession>A0A8D2LL45</accession>
<organism evidence="4 5">
    <name type="scientific">Varanus komodoensis</name>
    <name type="common">Komodo dragon</name>
    <dbReference type="NCBI Taxonomy" id="61221"/>
    <lineage>
        <taxon>Eukaryota</taxon>
        <taxon>Metazoa</taxon>
        <taxon>Chordata</taxon>
        <taxon>Craniata</taxon>
        <taxon>Vertebrata</taxon>
        <taxon>Euteleostomi</taxon>
        <taxon>Lepidosauria</taxon>
        <taxon>Squamata</taxon>
        <taxon>Bifurcata</taxon>
        <taxon>Unidentata</taxon>
        <taxon>Episquamata</taxon>
        <taxon>Toxicofera</taxon>
        <taxon>Anguimorpha</taxon>
        <taxon>Paleoanguimorpha</taxon>
        <taxon>Varanoidea</taxon>
        <taxon>Varanidae</taxon>
        <taxon>Varanus</taxon>
    </lineage>
</organism>
<keyword evidence="5" id="KW-1185">Reference proteome</keyword>
<keyword evidence="1" id="KW-0378">Hydrolase</keyword>
<dbReference type="Pfam" id="PF07859">
    <property type="entry name" value="Abhydrolase_3"/>
    <property type="match status" value="2"/>
</dbReference>
<keyword evidence="2" id="KW-0472">Membrane</keyword>
<dbReference type="SUPFAM" id="SSF53474">
    <property type="entry name" value="alpha/beta-Hydrolases"/>
    <property type="match status" value="1"/>
</dbReference>
<dbReference type="InterPro" id="IPR029058">
    <property type="entry name" value="AB_hydrolase_fold"/>
</dbReference>
<dbReference type="PANTHER" id="PTHR48081">
    <property type="entry name" value="AB HYDROLASE SUPERFAMILY PROTEIN C4A8.06C"/>
    <property type="match status" value="1"/>
</dbReference>
<name>A0A8D2LL45_VARKO</name>
<reference evidence="4" key="1">
    <citation type="submission" date="2025-08" db="UniProtKB">
        <authorList>
            <consortium name="Ensembl"/>
        </authorList>
    </citation>
    <scope>IDENTIFICATION</scope>
</reference>
<reference evidence="4" key="2">
    <citation type="submission" date="2025-09" db="UniProtKB">
        <authorList>
            <consortium name="Ensembl"/>
        </authorList>
    </citation>
    <scope>IDENTIFICATION</scope>
</reference>
<feature type="transmembrane region" description="Helical" evidence="2">
    <location>
        <begin position="6"/>
        <end position="28"/>
    </location>
</feature>
<dbReference type="PANTHER" id="PTHR48081:SF32">
    <property type="entry name" value="ALPHA_BETA HYDROLASE FOLD-3 DOMAIN-CONTAINING PROTEIN"/>
    <property type="match status" value="1"/>
</dbReference>
<evidence type="ECO:0000313" key="4">
    <source>
        <dbReference type="Ensembl" id="ENSVKKP00000024138.1"/>
    </source>
</evidence>